<gene>
    <name evidence="2" type="ORF">LSTR_LSTR003340</name>
</gene>
<keyword evidence="1" id="KW-0732">Signal</keyword>
<sequence>MHLLWLCLAVTSLLTPLLEGSARVFAAKAPSNTDPLTLTRAHTLSLSTAVTLSRFVVLLDLCRQNTEDTALHIELDKR</sequence>
<feature type="signal peptide" evidence="1">
    <location>
        <begin position="1"/>
        <end position="20"/>
    </location>
</feature>
<name>A0A482X5Z7_LAOST</name>
<comment type="caution">
    <text evidence="2">The sequence shown here is derived from an EMBL/GenBank/DDBJ whole genome shotgun (WGS) entry which is preliminary data.</text>
</comment>
<accession>A0A482X5Z7</accession>
<proteinExistence type="predicted"/>
<dbReference type="EMBL" id="QKKF02017590">
    <property type="protein sequence ID" value="RZF40830.1"/>
    <property type="molecule type" value="Genomic_DNA"/>
</dbReference>
<evidence type="ECO:0000313" key="3">
    <source>
        <dbReference type="Proteomes" id="UP000291343"/>
    </source>
</evidence>
<dbReference type="Proteomes" id="UP000291343">
    <property type="component" value="Unassembled WGS sequence"/>
</dbReference>
<evidence type="ECO:0000256" key="1">
    <source>
        <dbReference type="SAM" id="SignalP"/>
    </source>
</evidence>
<protein>
    <submittedName>
        <fullName evidence="2">Uncharacterized protein</fullName>
    </submittedName>
</protein>
<feature type="chain" id="PRO_5019788768" evidence="1">
    <location>
        <begin position="21"/>
        <end position="78"/>
    </location>
</feature>
<keyword evidence="3" id="KW-1185">Reference proteome</keyword>
<reference evidence="2 3" key="1">
    <citation type="journal article" date="2017" name="Gigascience">
        <title>Genome sequence of the small brown planthopper, Laodelphax striatellus.</title>
        <authorList>
            <person name="Zhu J."/>
            <person name="Jiang F."/>
            <person name="Wang X."/>
            <person name="Yang P."/>
            <person name="Bao Y."/>
            <person name="Zhao W."/>
            <person name="Wang W."/>
            <person name="Lu H."/>
            <person name="Wang Q."/>
            <person name="Cui N."/>
            <person name="Li J."/>
            <person name="Chen X."/>
            <person name="Luo L."/>
            <person name="Yu J."/>
            <person name="Kang L."/>
            <person name="Cui F."/>
        </authorList>
    </citation>
    <scope>NUCLEOTIDE SEQUENCE [LARGE SCALE GENOMIC DNA]</scope>
    <source>
        <strain evidence="2">Lst14</strain>
    </source>
</reference>
<dbReference type="AlphaFoldDB" id="A0A482X5Z7"/>
<organism evidence="2 3">
    <name type="scientific">Laodelphax striatellus</name>
    <name type="common">Small brown planthopper</name>
    <name type="synonym">Delphax striatella</name>
    <dbReference type="NCBI Taxonomy" id="195883"/>
    <lineage>
        <taxon>Eukaryota</taxon>
        <taxon>Metazoa</taxon>
        <taxon>Ecdysozoa</taxon>
        <taxon>Arthropoda</taxon>
        <taxon>Hexapoda</taxon>
        <taxon>Insecta</taxon>
        <taxon>Pterygota</taxon>
        <taxon>Neoptera</taxon>
        <taxon>Paraneoptera</taxon>
        <taxon>Hemiptera</taxon>
        <taxon>Auchenorrhyncha</taxon>
        <taxon>Fulgoroidea</taxon>
        <taxon>Delphacidae</taxon>
        <taxon>Criomorphinae</taxon>
        <taxon>Laodelphax</taxon>
    </lineage>
</organism>
<evidence type="ECO:0000313" key="2">
    <source>
        <dbReference type="EMBL" id="RZF40830.1"/>
    </source>
</evidence>
<dbReference type="InParanoid" id="A0A482X5Z7"/>